<evidence type="ECO:0000313" key="2">
    <source>
        <dbReference type="EMBL" id="CAD8396108.1"/>
    </source>
</evidence>
<organism evidence="2">
    <name type="scientific">Rhodosorus marinus</name>
    <dbReference type="NCBI Taxonomy" id="101924"/>
    <lineage>
        <taxon>Eukaryota</taxon>
        <taxon>Rhodophyta</taxon>
        <taxon>Stylonematophyceae</taxon>
        <taxon>Stylonematales</taxon>
        <taxon>Stylonemataceae</taxon>
        <taxon>Rhodosorus</taxon>
    </lineage>
</organism>
<dbReference type="EMBL" id="HBEK01011055">
    <property type="protein sequence ID" value="CAD8396108.1"/>
    <property type="molecule type" value="Transcribed_RNA"/>
</dbReference>
<dbReference type="InterPro" id="IPR027417">
    <property type="entry name" value="P-loop_NTPase"/>
</dbReference>
<keyword evidence="1" id="KW-0472">Membrane</keyword>
<gene>
    <name evidence="2" type="ORF">RMAR0315_LOCUS6095</name>
</gene>
<dbReference type="AlphaFoldDB" id="A0A7S0BKY9"/>
<dbReference type="PANTHER" id="PTHR33844:SF1">
    <property type="entry name" value="SULFOTRANSFERASE DOMAIN-CONTAINING PROTEIN"/>
    <property type="match status" value="1"/>
</dbReference>
<name>A0A7S0BKY9_9RHOD</name>
<dbReference type="SUPFAM" id="SSF52540">
    <property type="entry name" value="P-loop containing nucleoside triphosphate hydrolases"/>
    <property type="match status" value="1"/>
</dbReference>
<reference evidence="2" key="1">
    <citation type="submission" date="2021-01" db="EMBL/GenBank/DDBJ databases">
        <authorList>
            <person name="Corre E."/>
            <person name="Pelletier E."/>
            <person name="Niang G."/>
            <person name="Scheremetjew M."/>
            <person name="Finn R."/>
            <person name="Kale V."/>
            <person name="Holt S."/>
            <person name="Cochrane G."/>
            <person name="Meng A."/>
            <person name="Brown T."/>
            <person name="Cohen L."/>
        </authorList>
    </citation>
    <scope>NUCLEOTIDE SEQUENCE</scope>
    <source>
        <strain evidence="2">UTEX LB 2760</strain>
    </source>
</reference>
<proteinExistence type="predicted"/>
<keyword evidence="1" id="KW-1133">Transmembrane helix</keyword>
<keyword evidence="1" id="KW-0812">Transmembrane</keyword>
<evidence type="ECO:0000256" key="1">
    <source>
        <dbReference type="SAM" id="Phobius"/>
    </source>
</evidence>
<protein>
    <recommendedName>
        <fullName evidence="3">Sulfotransferase domain-containing protein</fullName>
    </recommendedName>
</protein>
<feature type="transmembrane region" description="Helical" evidence="1">
    <location>
        <begin position="28"/>
        <end position="50"/>
    </location>
</feature>
<accession>A0A7S0BKY9</accession>
<dbReference type="PANTHER" id="PTHR33844">
    <property type="entry name" value="SULFOTRANSFER_1 DOMAIN-CONTAINING PROTEIN"/>
    <property type="match status" value="1"/>
</dbReference>
<evidence type="ECO:0008006" key="3">
    <source>
        <dbReference type="Google" id="ProtNLM"/>
    </source>
</evidence>
<sequence length="467" mass="53049">MADHKRKAMRLMNDHVPVRSDGTGMSSFGLVLQTMLCVAWQLFSLIWVWFQRMLWLFSGVSSQRRMSRARAGYYLGAHVQDILYRFKYDEFLGAGSASNFLVVHREFVSMDYLRKDNVFLYDLTREGAVFVEGEEGTQLWRLEFGSFFGVSLFRNSRRVVTVPLGHFHRFAEELGDPKGKLIFLANGSRCGSTLLCRAFESTDRAVVYSEPHALEAVSFLQSSFPPDVIDVLARDVIRVMCKPVKSPGKVDAYVFKQRSPQTTCATLYGRLFPNAKQIFMWRDRKKTAESSERLLNQMPSYMIARSTYWIPSWIRAQFSYHILGRHCGFFPQDFTDICSHPILAGLLPVAVMLGTYKRLYAAEYKIAAVRYEDIFADQKYCFKAIFDYCNLGPEVLTKAMSACGEDSQKYSGFAKATVENATNSPWTSVAKVKANEIMKRHGLPPMDVPVAVEGVISCRPKGIAFST</sequence>
<dbReference type="Gene3D" id="3.40.50.300">
    <property type="entry name" value="P-loop containing nucleotide triphosphate hydrolases"/>
    <property type="match status" value="1"/>
</dbReference>